<dbReference type="InterPro" id="IPR027105">
    <property type="entry name" value="Prp31"/>
</dbReference>
<dbReference type="PANTHER" id="PTHR13904:SF0">
    <property type="entry name" value="U4_U6 SMALL NUCLEAR RIBONUCLEOPROTEIN PRP31"/>
    <property type="match status" value="1"/>
</dbReference>
<dbReference type="GO" id="GO:0071011">
    <property type="term" value="C:precatalytic spliceosome"/>
    <property type="evidence" value="ECO:0007669"/>
    <property type="project" value="TreeGrafter"/>
</dbReference>
<dbReference type="AlphaFoldDB" id="A0AAW1Y1W0"/>
<dbReference type="Gene3D" id="1.10.287.4070">
    <property type="match status" value="1"/>
</dbReference>
<proteinExistence type="predicted"/>
<dbReference type="Pfam" id="PF01798">
    <property type="entry name" value="Nop"/>
    <property type="match status" value="1"/>
</dbReference>
<evidence type="ECO:0000259" key="1">
    <source>
        <dbReference type="Pfam" id="PF01798"/>
    </source>
</evidence>
<dbReference type="PANTHER" id="PTHR13904">
    <property type="entry name" value="PRE-MRNA SPLICING FACTOR PRP31"/>
    <property type="match status" value="1"/>
</dbReference>
<dbReference type="SUPFAM" id="SSF89124">
    <property type="entry name" value="Nop domain"/>
    <property type="match status" value="1"/>
</dbReference>
<dbReference type="InterPro" id="IPR036070">
    <property type="entry name" value="Nop_dom_sf"/>
</dbReference>
<dbReference type="GO" id="GO:0000244">
    <property type="term" value="P:spliceosomal tri-snRNP complex assembly"/>
    <property type="evidence" value="ECO:0007669"/>
    <property type="project" value="InterPro"/>
</dbReference>
<dbReference type="InterPro" id="IPR002687">
    <property type="entry name" value="Nop_dom"/>
</dbReference>
<keyword evidence="3" id="KW-1185">Reference proteome</keyword>
<dbReference type="Proteomes" id="UP001457282">
    <property type="component" value="Unassembled WGS sequence"/>
</dbReference>
<accession>A0AAW1Y1W0</accession>
<evidence type="ECO:0000313" key="3">
    <source>
        <dbReference type="Proteomes" id="UP001457282"/>
    </source>
</evidence>
<organism evidence="2 3">
    <name type="scientific">Rubus argutus</name>
    <name type="common">Southern blackberry</name>
    <dbReference type="NCBI Taxonomy" id="59490"/>
    <lineage>
        <taxon>Eukaryota</taxon>
        <taxon>Viridiplantae</taxon>
        <taxon>Streptophyta</taxon>
        <taxon>Embryophyta</taxon>
        <taxon>Tracheophyta</taxon>
        <taxon>Spermatophyta</taxon>
        <taxon>Magnoliopsida</taxon>
        <taxon>eudicotyledons</taxon>
        <taxon>Gunneridae</taxon>
        <taxon>Pentapetalae</taxon>
        <taxon>rosids</taxon>
        <taxon>fabids</taxon>
        <taxon>Rosales</taxon>
        <taxon>Rosaceae</taxon>
        <taxon>Rosoideae</taxon>
        <taxon>Rosoideae incertae sedis</taxon>
        <taxon>Rubus</taxon>
    </lineage>
</organism>
<sequence>MPPSPCFLLSSTALLTRPPRHPASLISVRLFASSQFGITAAMLDSAQHRRRAQRVQLDPPWSPLLLRHQAALQAAAVTKPMLCLDLVAASASQSLPASTSLSLSYSLPALADLFLADLDELSDNEADVPLEDDADVVNMEEDVDGDLVNLETLNYVDLDSVSKLHKSQRFADIMHHNFIGDKYRPKFPELESLAHHIIDYARVLQKIGNETDVTFLDLEGILPSAIIMVDACDGALAPNSAEKKVPDFVEK</sequence>
<name>A0AAW1Y1W0_RUBAR</name>
<comment type="caution">
    <text evidence="2">The sequence shown here is derived from an EMBL/GenBank/DDBJ whole genome shotgun (WGS) entry which is preliminary data.</text>
</comment>
<protein>
    <recommendedName>
        <fullName evidence="1">Nop domain-containing protein</fullName>
    </recommendedName>
</protein>
<reference evidence="2 3" key="1">
    <citation type="journal article" date="2023" name="G3 (Bethesda)">
        <title>A chromosome-length genome assembly and annotation of blackberry (Rubus argutus, cv. 'Hillquist').</title>
        <authorList>
            <person name="Bruna T."/>
            <person name="Aryal R."/>
            <person name="Dudchenko O."/>
            <person name="Sargent D.J."/>
            <person name="Mead D."/>
            <person name="Buti M."/>
            <person name="Cavallini A."/>
            <person name="Hytonen T."/>
            <person name="Andres J."/>
            <person name="Pham M."/>
            <person name="Weisz D."/>
            <person name="Mascagni F."/>
            <person name="Usai G."/>
            <person name="Natali L."/>
            <person name="Bassil N."/>
            <person name="Fernandez G.E."/>
            <person name="Lomsadze A."/>
            <person name="Armour M."/>
            <person name="Olukolu B."/>
            <person name="Poorten T."/>
            <person name="Britton C."/>
            <person name="Davik J."/>
            <person name="Ashrafi H."/>
            <person name="Aiden E.L."/>
            <person name="Borodovsky M."/>
            <person name="Worthington M."/>
        </authorList>
    </citation>
    <scope>NUCLEOTIDE SEQUENCE [LARGE SCALE GENOMIC DNA]</scope>
    <source>
        <strain evidence="2">PI 553951</strain>
    </source>
</reference>
<evidence type="ECO:0000313" key="2">
    <source>
        <dbReference type="EMBL" id="KAK9942681.1"/>
    </source>
</evidence>
<dbReference type="EMBL" id="JBEDUW010000002">
    <property type="protein sequence ID" value="KAK9942681.1"/>
    <property type="molecule type" value="Genomic_DNA"/>
</dbReference>
<dbReference type="GO" id="GO:0005687">
    <property type="term" value="C:U4 snRNP"/>
    <property type="evidence" value="ECO:0007669"/>
    <property type="project" value="TreeGrafter"/>
</dbReference>
<dbReference type="GO" id="GO:0046540">
    <property type="term" value="C:U4/U6 x U5 tri-snRNP complex"/>
    <property type="evidence" value="ECO:0007669"/>
    <property type="project" value="InterPro"/>
</dbReference>
<gene>
    <name evidence="2" type="ORF">M0R45_008334</name>
</gene>
<feature type="domain" description="Nop" evidence="1">
    <location>
        <begin position="175"/>
        <end position="229"/>
    </location>
</feature>